<accession>A0A059KKJ7</accession>
<dbReference type="GO" id="GO:0003824">
    <property type="term" value="F:catalytic activity"/>
    <property type="evidence" value="ECO:0007669"/>
    <property type="project" value="InterPro"/>
</dbReference>
<keyword evidence="1" id="KW-1133">Transmembrane helix</keyword>
<gene>
    <name evidence="3" type="ORF">X805_28180</name>
</gene>
<feature type="domain" description="Endonuclease/exonuclease/phosphatase" evidence="2">
    <location>
        <begin position="112"/>
        <end position="340"/>
    </location>
</feature>
<dbReference type="GO" id="GO:0006506">
    <property type="term" value="P:GPI anchor biosynthetic process"/>
    <property type="evidence" value="ECO:0007669"/>
    <property type="project" value="TreeGrafter"/>
</dbReference>
<dbReference type="eggNOG" id="COG3021">
    <property type="taxonomic scope" value="Bacteria"/>
</dbReference>
<organism evidence="3 4">
    <name type="scientific">Sphaerotilus natans subsp. natans DSM 6575</name>
    <dbReference type="NCBI Taxonomy" id="1286631"/>
    <lineage>
        <taxon>Bacteria</taxon>
        <taxon>Pseudomonadati</taxon>
        <taxon>Pseudomonadota</taxon>
        <taxon>Betaproteobacteria</taxon>
        <taxon>Burkholderiales</taxon>
        <taxon>Sphaerotilaceae</taxon>
        <taxon>Sphaerotilus</taxon>
    </lineage>
</organism>
<name>A0A059KKJ7_9BURK</name>
<keyword evidence="4" id="KW-1185">Reference proteome</keyword>
<dbReference type="RefSeq" id="WP_037483159.1">
    <property type="nucleotide sequence ID" value="NZ_AZRA01000073.1"/>
</dbReference>
<dbReference type="AlphaFoldDB" id="A0A059KKJ7"/>
<dbReference type="Proteomes" id="UP000026714">
    <property type="component" value="Unassembled WGS sequence"/>
</dbReference>
<dbReference type="InterPro" id="IPR036691">
    <property type="entry name" value="Endo/exonu/phosph_ase_sf"/>
</dbReference>
<keyword evidence="1" id="KW-0812">Transmembrane</keyword>
<evidence type="ECO:0000256" key="1">
    <source>
        <dbReference type="SAM" id="Phobius"/>
    </source>
</evidence>
<feature type="transmembrane region" description="Helical" evidence="1">
    <location>
        <begin position="45"/>
        <end position="65"/>
    </location>
</feature>
<evidence type="ECO:0000259" key="2">
    <source>
        <dbReference type="Pfam" id="PF03372"/>
    </source>
</evidence>
<feature type="transmembrane region" description="Helical" evidence="1">
    <location>
        <begin position="12"/>
        <end position="33"/>
    </location>
</feature>
<dbReference type="Pfam" id="PF03372">
    <property type="entry name" value="Exo_endo_phos"/>
    <property type="match status" value="1"/>
</dbReference>
<keyword evidence="1" id="KW-0472">Membrane</keyword>
<dbReference type="InterPro" id="IPR051916">
    <property type="entry name" value="GPI-anchor_lipid_remodeler"/>
</dbReference>
<dbReference type="GO" id="GO:0016020">
    <property type="term" value="C:membrane"/>
    <property type="evidence" value="ECO:0007669"/>
    <property type="project" value="GOC"/>
</dbReference>
<evidence type="ECO:0000313" key="3">
    <source>
        <dbReference type="EMBL" id="KDB51618.1"/>
    </source>
</evidence>
<dbReference type="SUPFAM" id="SSF56219">
    <property type="entry name" value="DNase I-like"/>
    <property type="match status" value="1"/>
</dbReference>
<comment type="caution">
    <text evidence="3">The sequence shown here is derived from an EMBL/GenBank/DDBJ whole genome shotgun (WGS) entry which is preliminary data.</text>
</comment>
<dbReference type="PANTHER" id="PTHR14859:SF15">
    <property type="entry name" value="ENDONUCLEASE_EXONUCLEASE_PHOSPHATASE DOMAIN-CONTAINING PROTEIN"/>
    <property type="match status" value="1"/>
</dbReference>
<dbReference type="PANTHER" id="PTHR14859">
    <property type="entry name" value="CALCOFLUOR WHITE HYPERSENSITIVE PROTEIN PRECURSOR"/>
    <property type="match status" value="1"/>
</dbReference>
<dbReference type="STRING" id="34103.SAMN05421778_109137"/>
<dbReference type="EMBL" id="AZRA01000073">
    <property type="protein sequence ID" value="KDB51618.1"/>
    <property type="molecule type" value="Genomic_DNA"/>
</dbReference>
<proteinExistence type="predicted"/>
<protein>
    <recommendedName>
        <fullName evidence="2">Endonuclease/exonuclease/phosphatase domain-containing protein</fullName>
    </recommendedName>
</protein>
<sequence length="375" mass="41437">MTLASPALRSLARFGVIASTLMAVAFTWLYHFAPRHLALVELTRYAPFLIYLVPGLIAWVLSWLLAPLWRVVATLAVALMLTAVMDVSTGLRRDALPPDTAAAGVRPVRLMTYNIKSYRAAFRWGGFVPLNNEIASQQPDILVMQDAREVSRAGDLPFGMREVLPEHKLYTYGQYAIASRFPLSDCRRGDISFRGEKHEYIRCTVDIGGTLVDVITAHLLTPRAGLNAARFELHQGLDDWNHNVADRMTQVDALVRDLVPLRRPTILAGDLNAPEHSPVVQTLMGIGLRDAFSAAGRGWGYTHGHSLKPWVSFLRIDHILVSPEIGVTSAHVGWRGGSEHRPVIADLLVPVRQGLKKSVDKSVDKPVDKPVGKSK</sequence>
<dbReference type="Gene3D" id="3.60.10.10">
    <property type="entry name" value="Endonuclease/exonuclease/phosphatase"/>
    <property type="match status" value="1"/>
</dbReference>
<reference evidence="3 4" key="1">
    <citation type="journal article" date="2014" name="FEMS Microbiol. Ecol.">
        <title>Sphaerotilus natans encrusted with nanoball-shaped Fe(III) oxide minerals formed by nitrate-reducing mixotrophic Fe(II) oxidation.</title>
        <authorList>
            <person name="Park S."/>
            <person name="Kim D.H."/>
            <person name="Lee J.H."/>
            <person name="Hur H.G."/>
        </authorList>
    </citation>
    <scope>NUCLEOTIDE SEQUENCE [LARGE SCALE GENOMIC DNA]</scope>
    <source>
        <strain evidence="3 4">DSM 6575</strain>
    </source>
</reference>
<dbReference type="InterPro" id="IPR005135">
    <property type="entry name" value="Endo/exonuclease/phosphatase"/>
</dbReference>
<evidence type="ECO:0000313" key="4">
    <source>
        <dbReference type="Proteomes" id="UP000026714"/>
    </source>
</evidence>